<evidence type="ECO:0000259" key="1">
    <source>
        <dbReference type="Pfam" id="PF07978"/>
    </source>
</evidence>
<dbReference type="InterPro" id="IPR011008">
    <property type="entry name" value="Dimeric_a/b-barrel"/>
</dbReference>
<protein>
    <submittedName>
        <fullName evidence="2">NIPSNAP family containing protein</fullName>
    </submittedName>
</protein>
<accession>A0A5B8UF84</accession>
<name>A0A5B8UF84_9BACT</name>
<dbReference type="RefSeq" id="WP_146782922.1">
    <property type="nucleotide sequence ID" value="NZ_BAABIO010000006.1"/>
</dbReference>
<dbReference type="OrthoDB" id="192769at2"/>
<organism evidence="2 3">
    <name type="scientific">Flavisolibacter ginsenosidimutans</name>
    <dbReference type="NCBI Taxonomy" id="661481"/>
    <lineage>
        <taxon>Bacteria</taxon>
        <taxon>Pseudomonadati</taxon>
        <taxon>Bacteroidota</taxon>
        <taxon>Chitinophagia</taxon>
        <taxon>Chitinophagales</taxon>
        <taxon>Chitinophagaceae</taxon>
        <taxon>Flavisolibacter</taxon>
    </lineage>
</organism>
<dbReference type="Gene3D" id="3.30.70.100">
    <property type="match status" value="2"/>
</dbReference>
<dbReference type="SUPFAM" id="SSF54909">
    <property type="entry name" value="Dimeric alpha+beta barrel"/>
    <property type="match status" value="1"/>
</dbReference>
<evidence type="ECO:0000313" key="3">
    <source>
        <dbReference type="Proteomes" id="UP000321204"/>
    </source>
</evidence>
<dbReference type="InterPro" id="IPR012577">
    <property type="entry name" value="NIPSNAP"/>
</dbReference>
<dbReference type="Pfam" id="PF07978">
    <property type="entry name" value="NIPSNAP"/>
    <property type="match status" value="1"/>
</dbReference>
<proteinExistence type="predicted"/>
<dbReference type="Proteomes" id="UP000321204">
    <property type="component" value="Chromosome"/>
</dbReference>
<dbReference type="KEGG" id="fgg:FSB75_03655"/>
<gene>
    <name evidence="2" type="ORF">FSB75_03655</name>
</gene>
<sequence>MKIFFLTFRNTFFRLVLFLIFLLLLQGSFVFAQKTDSKTSREYIEIRVYHTTDSEQLATVDRYVQSSLFPALEKAGFTKIGAFKAIDSDTAKEKRFYVIISLSSLAQLEKLNGTVDQSLTDSVTARAYTNALYNAPPYSRFETILLQAFEGAPRVKPSGTKGNLNERVYELRSYESATEALHRNKVKMFNSGEIDLFQRLGFNAVFYGQVIAGSQMPNLMYITSFDSKAARDEHWKTFGSDPTWKAMSSAPEYQHNVSKNTSIFLRPTSYSRL</sequence>
<evidence type="ECO:0000313" key="2">
    <source>
        <dbReference type="EMBL" id="QEC55035.1"/>
    </source>
</evidence>
<reference evidence="2 3" key="1">
    <citation type="journal article" date="2015" name="Int. J. Syst. Evol. Microbiol.">
        <title>Flavisolibacter ginsenosidimutans sp. nov., with ginsenoside-converting activity isolated from soil used for cultivating ginseng.</title>
        <authorList>
            <person name="Zhao Y."/>
            <person name="Liu Q."/>
            <person name="Kang M.S."/>
            <person name="Jin F."/>
            <person name="Yu H."/>
            <person name="Im W.T."/>
        </authorList>
    </citation>
    <scope>NUCLEOTIDE SEQUENCE [LARGE SCALE GENOMIC DNA]</scope>
    <source>
        <strain evidence="2 3">Gsoil 636</strain>
    </source>
</reference>
<keyword evidence="3" id="KW-1185">Reference proteome</keyword>
<feature type="domain" description="NIPSNAP" evidence="1">
    <location>
        <begin position="169"/>
        <end position="272"/>
    </location>
</feature>
<dbReference type="EMBL" id="CP042433">
    <property type="protein sequence ID" value="QEC55035.1"/>
    <property type="molecule type" value="Genomic_DNA"/>
</dbReference>
<dbReference type="AlphaFoldDB" id="A0A5B8UF84"/>